<dbReference type="EMBL" id="VXMH01000034">
    <property type="protein sequence ID" value="MYC94824.1"/>
    <property type="molecule type" value="Genomic_DNA"/>
</dbReference>
<proteinExistence type="predicted"/>
<dbReference type="SUPFAM" id="SSF52980">
    <property type="entry name" value="Restriction endonuclease-like"/>
    <property type="match status" value="1"/>
</dbReference>
<keyword evidence="2" id="KW-0540">Nuclease</keyword>
<evidence type="ECO:0000259" key="1">
    <source>
        <dbReference type="Pfam" id="PF05685"/>
    </source>
</evidence>
<dbReference type="PANTHER" id="PTHR34107">
    <property type="entry name" value="SLL0198 PROTEIN-RELATED"/>
    <property type="match status" value="1"/>
</dbReference>
<dbReference type="InterPro" id="IPR011335">
    <property type="entry name" value="Restrct_endonuc-II-like"/>
</dbReference>
<dbReference type="Pfam" id="PF05685">
    <property type="entry name" value="Uma2"/>
    <property type="match status" value="1"/>
</dbReference>
<dbReference type="GO" id="GO:0004519">
    <property type="term" value="F:endonuclease activity"/>
    <property type="evidence" value="ECO:0007669"/>
    <property type="project" value="UniProtKB-KW"/>
</dbReference>
<keyword evidence="2" id="KW-0378">Hydrolase</keyword>
<comment type="caution">
    <text evidence="2">The sequence shown here is derived from an EMBL/GenBank/DDBJ whole genome shotgun (WGS) entry which is preliminary data.</text>
</comment>
<reference evidence="2" key="1">
    <citation type="submission" date="2019-09" db="EMBL/GenBank/DDBJ databases">
        <title>Characterisation of the sponge microbiome using genome-centric metagenomics.</title>
        <authorList>
            <person name="Engelberts J.P."/>
            <person name="Robbins S.J."/>
            <person name="De Goeij J.M."/>
            <person name="Aranda M."/>
            <person name="Bell S.C."/>
            <person name="Webster N.S."/>
        </authorList>
    </citation>
    <scope>NUCLEOTIDE SEQUENCE</scope>
    <source>
        <strain evidence="2">SB0661_bin_32</strain>
    </source>
</reference>
<dbReference type="InterPro" id="IPR012296">
    <property type="entry name" value="Nuclease_put_TT1808"/>
</dbReference>
<dbReference type="CDD" id="cd06260">
    <property type="entry name" value="DUF820-like"/>
    <property type="match status" value="1"/>
</dbReference>
<organism evidence="2">
    <name type="scientific">Caldilineaceae bacterium SB0661_bin_32</name>
    <dbReference type="NCBI Taxonomy" id="2605255"/>
    <lineage>
        <taxon>Bacteria</taxon>
        <taxon>Bacillati</taxon>
        <taxon>Chloroflexota</taxon>
        <taxon>Caldilineae</taxon>
        <taxon>Caldilineales</taxon>
        <taxon>Caldilineaceae</taxon>
    </lineage>
</organism>
<keyword evidence="2" id="KW-0255">Endonuclease</keyword>
<dbReference type="Gene3D" id="3.90.1570.10">
    <property type="entry name" value="tt1808, chain A"/>
    <property type="match status" value="1"/>
</dbReference>
<gene>
    <name evidence="2" type="ORF">F4X14_07620</name>
</gene>
<sequence length="185" mass="20460">MTRTEEKLLTADNLLRLYSGGARGELIRGALCRTTPKGLTHGEIVMNLGGALRNFVRPRRLGRLVGSDSGMMLERDPDTVREPDIAFISAQKLPLNVRLSGCFEGAPDLAVEIVSPSDGPREVYHKARMWISFGVPLVWVVDPENRAVEVHRPNQPLLSLTENEILDGGEVLPGFSYPVRDVFDL</sequence>
<accession>A0A6B1D5K5</accession>
<protein>
    <submittedName>
        <fullName evidence="2">Uma2 family endonuclease</fullName>
    </submittedName>
</protein>
<dbReference type="PANTHER" id="PTHR34107:SF1">
    <property type="entry name" value="SLL0198 PROTEIN"/>
    <property type="match status" value="1"/>
</dbReference>
<evidence type="ECO:0000313" key="2">
    <source>
        <dbReference type="EMBL" id="MYC94824.1"/>
    </source>
</evidence>
<dbReference type="InterPro" id="IPR008538">
    <property type="entry name" value="Uma2"/>
</dbReference>
<name>A0A6B1D5K5_9CHLR</name>
<dbReference type="AlphaFoldDB" id="A0A6B1D5K5"/>
<feature type="domain" description="Putative restriction endonuclease" evidence="1">
    <location>
        <begin position="14"/>
        <end position="179"/>
    </location>
</feature>